<reference evidence="3 4" key="1">
    <citation type="journal article" date="2014" name="BMC Genomics">
        <title>Genome sequencing of four Aureobasidium pullulans varieties: biotechnological potential, stress tolerance, and description of new species.</title>
        <authorList>
            <person name="Gostin Ar C."/>
            <person name="Ohm R.A."/>
            <person name="Kogej T."/>
            <person name="Sonjak S."/>
            <person name="Turk M."/>
            <person name="Zajc J."/>
            <person name="Zalar P."/>
            <person name="Grube M."/>
            <person name="Sun H."/>
            <person name="Han J."/>
            <person name="Sharma A."/>
            <person name="Chiniquy J."/>
            <person name="Ngan C.Y."/>
            <person name="Lipzen A."/>
            <person name="Barry K."/>
            <person name="Grigoriev I.V."/>
            <person name="Gunde-Cimerman N."/>
        </authorList>
    </citation>
    <scope>NUCLEOTIDE SEQUENCE [LARGE SCALE GENOMIC DNA]</scope>
    <source>
        <strain evidence="3 4">CBS 147.97</strain>
    </source>
</reference>
<sequence length="822" mass="92716">MLPWFLKGTYAIYKEDTDSVASWLASTARRCGYSLNLLDKAAGHVSGQKKNGRALNPVDTLTTKDNRSDPTPAGPVTYTIAIKDFVSLAEHIVAFQKPPVKVPTAFVKALDRAIALRKKHNSWFNDAGQSSKTDGHALFLDTLERVRQTLKSRMPSDTIDYRITKPSSSPTPESSDRSHIGNIFEGLTLEEPSDEFLSAPPPADAQRLPAEVDTGSHYEAERVQKIEEQYLAAHCLSADISSIREHIKSLWTMYRDGKMNLHSVSITTNTAVELVRRMQEDYDANFPDHSDFEGLIHTFYIAQCAIQGQDPDQRQRSGVLINMAVYDLADHILLPTYIIMGSLTNVVGPNEIPLYKPGHFGFRDLSTEWSQKSPHDKFQDDKIVLFEAFSGFSAIAKIGCFVEDELIRGVREMTPGKKVPLWLAFAVQNFLDVQHVMGSQASRALLELQTTASHIDASLRQNAKFHEKLRVDTWGANDDQIKQDHVKKIIEKSLRRNPQIGPQTAGEPSKLLKQYPSLCGVWLFSLIYLMQEAGVAFCNAWGSVVCTAHLYNAVRQEKLLKSIWKDMELVFLLQDEDKMFVGNRLKKAEDYLKRFTLCMGYSVTSPAKNTRQTTHEASPKGPLGLENSFELSQLFATRYPYNGKSFSTDLDAVERHIKAQFSDPENSFFEGKPLTDEAAAQYNVTTKLNTHSFLEGLANSLQSEGMHLTFDYFRLHRFCWILLRRINDACSSSLRHLFGPDYLEQESQLPFMVGSLLMCAFSADKVAKHRGVDVRSKVFGEAVEAMETMLETGAGEICARMMEQYYGFSVDWEDFEHLQEDE</sequence>
<dbReference type="HOGENOM" id="CLU_008976_0_0_1"/>
<dbReference type="GeneID" id="25409337"/>
<proteinExistence type="predicted"/>
<dbReference type="RefSeq" id="XP_013430142.1">
    <property type="nucleotide sequence ID" value="XM_013574688.1"/>
</dbReference>
<feature type="region of interest" description="Disordered" evidence="1">
    <location>
        <begin position="46"/>
        <end position="72"/>
    </location>
</feature>
<gene>
    <name evidence="3" type="ORF">M436DRAFT_40173</name>
</gene>
<dbReference type="PANTHER" id="PTHR38795:SF1">
    <property type="entry name" value="DUF6604 DOMAIN-CONTAINING PROTEIN"/>
    <property type="match status" value="1"/>
</dbReference>
<name>A0A074WRR4_9PEZI</name>
<keyword evidence="4" id="KW-1185">Reference proteome</keyword>
<evidence type="ECO:0000313" key="4">
    <source>
        <dbReference type="Proteomes" id="UP000027730"/>
    </source>
</evidence>
<dbReference type="EMBL" id="KL584704">
    <property type="protein sequence ID" value="KEQ75843.1"/>
    <property type="molecule type" value="Genomic_DNA"/>
</dbReference>
<dbReference type="PANTHER" id="PTHR38795">
    <property type="entry name" value="DUF6604 DOMAIN-CONTAINING PROTEIN"/>
    <property type="match status" value="1"/>
</dbReference>
<dbReference type="AlphaFoldDB" id="A0A074WRR4"/>
<evidence type="ECO:0000256" key="1">
    <source>
        <dbReference type="SAM" id="MobiDB-lite"/>
    </source>
</evidence>
<dbReference type="InterPro" id="IPR046539">
    <property type="entry name" value="DUF6604"/>
</dbReference>
<dbReference type="STRING" id="1043004.A0A074WRR4"/>
<evidence type="ECO:0000313" key="3">
    <source>
        <dbReference type="EMBL" id="KEQ75843.1"/>
    </source>
</evidence>
<dbReference type="OrthoDB" id="5238236at2759"/>
<organism evidence="3 4">
    <name type="scientific">Aureobasidium namibiae CBS 147.97</name>
    <dbReference type="NCBI Taxonomy" id="1043004"/>
    <lineage>
        <taxon>Eukaryota</taxon>
        <taxon>Fungi</taxon>
        <taxon>Dikarya</taxon>
        <taxon>Ascomycota</taxon>
        <taxon>Pezizomycotina</taxon>
        <taxon>Dothideomycetes</taxon>
        <taxon>Dothideomycetidae</taxon>
        <taxon>Dothideales</taxon>
        <taxon>Saccotheciaceae</taxon>
        <taxon>Aureobasidium</taxon>
    </lineage>
</organism>
<dbReference type="Proteomes" id="UP000027730">
    <property type="component" value="Unassembled WGS sequence"/>
</dbReference>
<dbReference type="Pfam" id="PF20253">
    <property type="entry name" value="DUF6604"/>
    <property type="match status" value="1"/>
</dbReference>
<feature type="domain" description="DUF6604" evidence="2">
    <location>
        <begin position="13"/>
        <end position="282"/>
    </location>
</feature>
<evidence type="ECO:0000259" key="2">
    <source>
        <dbReference type="Pfam" id="PF20253"/>
    </source>
</evidence>
<feature type="region of interest" description="Disordered" evidence="1">
    <location>
        <begin position="160"/>
        <end position="179"/>
    </location>
</feature>
<protein>
    <recommendedName>
        <fullName evidence="2">DUF6604 domain-containing protein</fullName>
    </recommendedName>
</protein>
<accession>A0A074WRR4</accession>